<feature type="domain" description="FHA" evidence="1">
    <location>
        <begin position="59"/>
        <end position="125"/>
    </location>
</feature>
<sequence length="157" mass="16974">PNFAPTGRLAAAAASFAGTALKWTQPPDAREPSQRWRLYVYAADGAVADVLTLAAQSAYLFGRDRQVADVPLADASCSQQHAVLQWRETTVVPRGTPAALARPRLRLYLVDLDSTGGTRVNRAAVPASTYYEVRPGDVIRFAQAPFDYVIVDENAVA</sequence>
<dbReference type="PANTHER" id="PTHR23308">
    <property type="entry name" value="NUCLEAR INHIBITOR OF PROTEIN PHOSPHATASE-1"/>
    <property type="match status" value="1"/>
</dbReference>
<dbReference type="PROSITE" id="PS50006">
    <property type="entry name" value="FHA_DOMAIN"/>
    <property type="match status" value="1"/>
</dbReference>
<dbReference type="InterPro" id="IPR008984">
    <property type="entry name" value="SMAD_FHA_dom_sf"/>
</dbReference>
<dbReference type="EMBL" id="ML014234">
    <property type="protein sequence ID" value="RKP00123.1"/>
    <property type="molecule type" value="Genomic_DNA"/>
</dbReference>
<evidence type="ECO:0000313" key="3">
    <source>
        <dbReference type="Proteomes" id="UP000274922"/>
    </source>
</evidence>
<dbReference type="OrthoDB" id="444265at2759"/>
<dbReference type="InterPro" id="IPR000253">
    <property type="entry name" value="FHA_dom"/>
</dbReference>
<feature type="non-terminal residue" evidence="2">
    <location>
        <position position="1"/>
    </location>
</feature>
<dbReference type="Gene3D" id="2.60.200.20">
    <property type="match status" value="1"/>
</dbReference>
<protein>
    <recommendedName>
        <fullName evidence="1">FHA domain-containing protein</fullName>
    </recommendedName>
</protein>
<dbReference type="Proteomes" id="UP000274922">
    <property type="component" value="Unassembled WGS sequence"/>
</dbReference>
<reference evidence="3" key="1">
    <citation type="journal article" date="2018" name="Nat. Microbiol.">
        <title>Leveraging single-cell genomics to expand the fungal tree of life.</title>
        <authorList>
            <person name="Ahrendt S.R."/>
            <person name="Quandt C.A."/>
            <person name="Ciobanu D."/>
            <person name="Clum A."/>
            <person name="Salamov A."/>
            <person name="Andreopoulos B."/>
            <person name="Cheng J.F."/>
            <person name="Woyke T."/>
            <person name="Pelin A."/>
            <person name="Henrissat B."/>
            <person name="Reynolds N.K."/>
            <person name="Benny G.L."/>
            <person name="Smith M.E."/>
            <person name="James T.Y."/>
            <person name="Grigoriev I.V."/>
        </authorList>
    </citation>
    <scope>NUCLEOTIDE SEQUENCE [LARGE SCALE GENOMIC DNA]</scope>
    <source>
        <strain evidence="3">ATCC 52028</strain>
    </source>
</reference>
<accession>A0A4P9X4V9</accession>
<name>A0A4P9X4V9_9FUNG</name>
<dbReference type="SMART" id="SM00240">
    <property type="entry name" value="FHA"/>
    <property type="match status" value="1"/>
</dbReference>
<evidence type="ECO:0000313" key="2">
    <source>
        <dbReference type="EMBL" id="RKP00123.1"/>
    </source>
</evidence>
<evidence type="ECO:0000259" key="1">
    <source>
        <dbReference type="PROSITE" id="PS50006"/>
    </source>
</evidence>
<gene>
    <name evidence="2" type="ORF">CXG81DRAFT_13608</name>
</gene>
<dbReference type="SUPFAM" id="SSF49879">
    <property type="entry name" value="SMAD/FHA domain"/>
    <property type="match status" value="1"/>
</dbReference>
<dbReference type="Pfam" id="PF00498">
    <property type="entry name" value="FHA"/>
    <property type="match status" value="1"/>
</dbReference>
<proteinExistence type="predicted"/>
<organism evidence="2 3">
    <name type="scientific">Caulochytrium protostelioides</name>
    <dbReference type="NCBI Taxonomy" id="1555241"/>
    <lineage>
        <taxon>Eukaryota</taxon>
        <taxon>Fungi</taxon>
        <taxon>Fungi incertae sedis</taxon>
        <taxon>Chytridiomycota</taxon>
        <taxon>Chytridiomycota incertae sedis</taxon>
        <taxon>Chytridiomycetes</taxon>
        <taxon>Caulochytriales</taxon>
        <taxon>Caulochytriaceae</taxon>
        <taxon>Caulochytrium</taxon>
    </lineage>
</organism>
<keyword evidence="3" id="KW-1185">Reference proteome</keyword>
<dbReference type="AlphaFoldDB" id="A0A4P9X4V9"/>
<dbReference type="STRING" id="1555241.A0A4P9X4V9"/>
<dbReference type="InterPro" id="IPR050923">
    <property type="entry name" value="Cell_Proc_Reg/RNA_Proc"/>
</dbReference>